<name>A0AAW0SJ83_SCYPA</name>
<sequence length="93" mass="9834">MKRDKTGSGEEGVRTGREAQFASSCVSCSLYYLSFVLPHFRHGHALLNTAPLSSPNSLTLLFLSVPHPTSDAAATTTTTITTAAGGLEYSSDK</sequence>
<keyword evidence="2" id="KW-1185">Reference proteome</keyword>
<evidence type="ECO:0000313" key="1">
    <source>
        <dbReference type="EMBL" id="KAK8375074.1"/>
    </source>
</evidence>
<dbReference type="AlphaFoldDB" id="A0AAW0SJ83"/>
<proteinExistence type="predicted"/>
<accession>A0AAW0SJ83</accession>
<organism evidence="1 2">
    <name type="scientific">Scylla paramamosain</name>
    <name type="common">Mud crab</name>
    <dbReference type="NCBI Taxonomy" id="85552"/>
    <lineage>
        <taxon>Eukaryota</taxon>
        <taxon>Metazoa</taxon>
        <taxon>Ecdysozoa</taxon>
        <taxon>Arthropoda</taxon>
        <taxon>Crustacea</taxon>
        <taxon>Multicrustacea</taxon>
        <taxon>Malacostraca</taxon>
        <taxon>Eumalacostraca</taxon>
        <taxon>Eucarida</taxon>
        <taxon>Decapoda</taxon>
        <taxon>Pleocyemata</taxon>
        <taxon>Brachyura</taxon>
        <taxon>Eubrachyura</taxon>
        <taxon>Portunoidea</taxon>
        <taxon>Portunidae</taxon>
        <taxon>Portuninae</taxon>
        <taxon>Scylla</taxon>
    </lineage>
</organism>
<dbReference type="EMBL" id="JARAKH010000103">
    <property type="protein sequence ID" value="KAK8375074.1"/>
    <property type="molecule type" value="Genomic_DNA"/>
</dbReference>
<dbReference type="Proteomes" id="UP001487740">
    <property type="component" value="Unassembled WGS sequence"/>
</dbReference>
<protein>
    <submittedName>
        <fullName evidence="1">Uncharacterized protein</fullName>
    </submittedName>
</protein>
<reference evidence="1 2" key="1">
    <citation type="submission" date="2023-03" db="EMBL/GenBank/DDBJ databases">
        <title>High-quality genome of Scylla paramamosain provides insights in environmental adaptation.</title>
        <authorList>
            <person name="Zhang L."/>
        </authorList>
    </citation>
    <scope>NUCLEOTIDE SEQUENCE [LARGE SCALE GENOMIC DNA]</scope>
    <source>
        <strain evidence="1">LZ_2023a</strain>
        <tissue evidence="1">Muscle</tissue>
    </source>
</reference>
<comment type="caution">
    <text evidence="1">The sequence shown here is derived from an EMBL/GenBank/DDBJ whole genome shotgun (WGS) entry which is preliminary data.</text>
</comment>
<evidence type="ECO:0000313" key="2">
    <source>
        <dbReference type="Proteomes" id="UP001487740"/>
    </source>
</evidence>
<gene>
    <name evidence="1" type="ORF">O3P69_014229</name>
</gene>